<dbReference type="GO" id="GO:0006233">
    <property type="term" value="P:dTDP biosynthetic process"/>
    <property type="evidence" value="ECO:0007669"/>
    <property type="project" value="InterPro"/>
</dbReference>
<dbReference type="InterPro" id="IPR018094">
    <property type="entry name" value="Thymidylate_kinase"/>
</dbReference>
<comment type="catalytic activity">
    <reaction evidence="7 8">
        <text>dTMP + ATP = dTDP + ADP</text>
        <dbReference type="Rhea" id="RHEA:13517"/>
        <dbReference type="ChEBI" id="CHEBI:30616"/>
        <dbReference type="ChEBI" id="CHEBI:58369"/>
        <dbReference type="ChEBI" id="CHEBI:63528"/>
        <dbReference type="ChEBI" id="CHEBI:456216"/>
        <dbReference type="EC" id="2.7.4.9"/>
    </reaction>
</comment>
<dbReference type="CDD" id="cd01672">
    <property type="entry name" value="TMPK"/>
    <property type="match status" value="1"/>
</dbReference>
<proteinExistence type="inferred from homology"/>
<dbReference type="HAMAP" id="MF_00165">
    <property type="entry name" value="Thymidylate_kinase"/>
    <property type="match status" value="1"/>
</dbReference>
<dbReference type="GO" id="GO:0006235">
    <property type="term" value="P:dTTP biosynthetic process"/>
    <property type="evidence" value="ECO:0007669"/>
    <property type="project" value="UniProtKB-UniRule"/>
</dbReference>
<comment type="caution">
    <text evidence="10">The sequence shown here is derived from an EMBL/GenBank/DDBJ whole genome shotgun (WGS) entry which is preliminary data.</text>
</comment>
<sequence>MSVKRGVLIAFEGIDGTGKSTQIELLAARLRELGLAVVVTREPTDGPHGRRIREMFLQRASLSPAEELRLFVEDRREHVAQLIAPALAAGKVVLTDRYYFSTVAYQGAAGHDPAVLLALNESFAPRPDLVLLLEAPPAVGVRRVRELRGESLNDFEQEEYLRRVAEIFAGFNDSRMRRIDAIGDIEGVRRQVWPPVRELLVQKGLLAIGRPDPVQANADDHDQV</sequence>
<evidence type="ECO:0000256" key="2">
    <source>
        <dbReference type="ARBA" id="ARBA00022679"/>
    </source>
</evidence>
<evidence type="ECO:0000256" key="6">
    <source>
        <dbReference type="ARBA" id="ARBA00022840"/>
    </source>
</evidence>
<evidence type="ECO:0000256" key="1">
    <source>
        <dbReference type="ARBA" id="ARBA00009776"/>
    </source>
</evidence>
<dbReference type="GO" id="GO:0006227">
    <property type="term" value="P:dUDP biosynthetic process"/>
    <property type="evidence" value="ECO:0007669"/>
    <property type="project" value="TreeGrafter"/>
</dbReference>
<keyword evidence="3 8" id="KW-0545">Nucleotide biosynthesis</keyword>
<evidence type="ECO:0000256" key="5">
    <source>
        <dbReference type="ARBA" id="ARBA00022777"/>
    </source>
</evidence>
<dbReference type="Gene3D" id="3.40.50.300">
    <property type="entry name" value="P-loop containing nucleotide triphosphate hydrolases"/>
    <property type="match status" value="1"/>
</dbReference>
<evidence type="ECO:0000256" key="7">
    <source>
        <dbReference type="ARBA" id="ARBA00048743"/>
    </source>
</evidence>
<dbReference type="NCBIfam" id="TIGR00041">
    <property type="entry name" value="DTMP_kinase"/>
    <property type="match status" value="1"/>
</dbReference>
<dbReference type="GO" id="GO:0005829">
    <property type="term" value="C:cytosol"/>
    <property type="evidence" value="ECO:0007669"/>
    <property type="project" value="TreeGrafter"/>
</dbReference>
<evidence type="ECO:0000256" key="4">
    <source>
        <dbReference type="ARBA" id="ARBA00022741"/>
    </source>
</evidence>
<dbReference type="PANTHER" id="PTHR10344:SF4">
    <property type="entry name" value="UMP-CMP KINASE 2, MITOCHONDRIAL"/>
    <property type="match status" value="1"/>
</dbReference>
<keyword evidence="4 8" id="KW-0547">Nucleotide-binding</keyword>
<keyword evidence="6 8" id="KW-0067">ATP-binding</keyword>
<reference evidence="10" key="1">
    <citation type="journal article" date="2020" name="mSystems">
        <title>Genome- and Community-Level Interaction Insights into Carbon Utilization and Element Cycling Functions of Hydrothermarchaeota in Hydrothermal Sediment.</title>
        <authorList>
            <person name="Zhou Z."/>
            <person name="Liu Y."/>
            <person name="Xu W."/>
            <person name="Pan J."/>
            <person name="Luo Z.H."/>
            <person name="Li M."/>
        </authorList>
    </citation>
    <scope>NUCLEOTIDE SEQUENCE [LARGE SCALE GENOMIC DNA]</scope>
    <source>
        <strain evidence="10">SpSt-1224</strain>
    </source>
</reference>
<dbReference type="GO" id="GO:0005524">
    <property type="term" value="F:ATP binding"/>
    <property type="evidence" value="ECO:0007669"/>
    <property type="project" value="UniProtKB-UniRule"/>
</dbReference>
<dbReference type="AlphaFoldDB" id="A0A7C2XNK3"/>
<evidence type="ECO:0000313" key="10">
    <source>
        <dbReference type="EMBL" id="HET97473.1"/>
    </source>
</evidence>
<dbReference type="PANTHER" id="PTHR10344">
    <property type="entry name" value="THYMIDYLATE KINASE"/>
    <property type="match status" value="1"/>
</dbReference>
<dbReference type="InterPro" id="IPR039430">
    <property type="entry name" value="Thymidylate_kin-like_dom"/>
</dbReference>
<keyword evidence="2 8" id="KW-0808">Transferase</keyword>
<dbReference type="EMBL" id="DSDS01000043">
    <property type="protein sequence ID" value="HET97473.1"/>
    <property type="molecule type" value="Genomic_DNA"/>
</dbReference>
<evidence type="ECO:0000256" key="3">
    <source>
        <dbReference type="ARBA" id="ARBA00022727"/>
    </source>
</evidence>
<dbReference type="InterPro" id="IPR018095">
    <property type="entry name" value="Thymidylate_kin_CS"/>
</dbReference>
<dbReference type="InterPro" id="IPR027417">
    <property type="entry name" value="P-loop_NTPase"/>
</dbReference>
<gene>
    <name evidence="8" type="primary">tmk</name>
    <name evidence="10" type="ORF">ENN98_01965</name>
</gene>
<comment type="similarity">
    <text evidence="1 8">Belongs to the thymidylate kinase family.</text>
</comment>
<organism evidence="10">
    <name type="scientific">Desulfurivibrio alkaliphilus</name>
    <dbReference type="NCBI Taxonomy" id="427923"/>
    <lineage>
        <taxon>Bacteria</taxon>
        <taxon>Pseudomonadati</taxon>
        <taxon>Thermodesulfobacteriota</taxon>
        <taxon>Desulfobulbia</taxon>
        <taxon>Desulfobulbales</taxon>
        <taxon>Desulfobulbaceae</taxon>
        <taxon>Desulfurivibrio</taxon>
    </lineage>
</organism>
<keyword evidence="5 8" id="KW-0418">Kinase</keyword>
<name>A0A7C2XNK3_9BACT</name>
<protein>
    <recommendedName>
        <fullName evidence="8">Thymidylate kinase</fullName>
        <ecNumber evidence="8">2.7.4.9</ecNumber>
    </recommendedName>
    <alternativeName>
        <fullName evidence="8">dTMP kinase</fullName>
    </alternativeName>
</protein>
<dbReference type="Proteomes" id="UP000885986">
    <property type="component" value="Unassembled WGS sequence"/>
</dbReference>
<dbReference type="SUPFAM" id="SSF52540">
    <property type="entry name" value="P-loop containing nucleoside triphosphate hydrolases"/>
    <property type="match status" value="1"/>
</dbReference>
<dbReference type="PROSITE" id="PS01331">
    <property type="entry name" value="THYMIDYLATE_KINASE"/>
    <property type="match status" value="1"/>
</dbReference>
<evidence type="ECO:0000256" key="8">
    <source>
        <dbReference type="HAMAP-Rule" id="MF_00165"/>
    </source>
</evidence>
<comment type="function">
    <text evidence="8">Phosphorylation of dTMP to form dTDP in both de novo and salvage pathways of dTTP synthesis.</text>
</comment>
<feature type="binding site" evidence="8">
    <location>
        <begin position="13"/>
        <end position="20"/>
    </location>
    <ligand>
        <name>ATP</name>
        <dbReference type="ChEBI" id="CHEBI:30616"/>
    </ligand>
</feature>
<accession>A0A7C2XNK3</accession>
<feature type="domain" description="Thymidylate kinase-like" evidence="9">
    <location>
        <begin position="11"/>
        <end position="191"/>
    </location>
</feature>
<evidence type="ECO:0000259" key="9">
    <source>
        <dbReference type="Pfam" id="PF02223"/>
    </source>
</evidence>
<dbReference type="GO" id="GO:0004798">
    <property type="term" value="F:dTMP kinase activity"/>
    <property type="evidence" value="ECO:0007669"/>
    <property type="project" value="UniProtKB-UniRule"/>
</dbReference>
<dbReference type="Pfam" id="PF02223">
    <property type="entry name" value="Thymidylate_kin"/>
    <property type="match status" value="1"/>
</dbReference>
<dbReference type="EC" id="2.7.4.9" evidence="8"/>